<organism evidence="1 2">
    <name type="scientific">Catharanthus roseus</name>
    <name type="common">Madagascar periwinkle</name>
    <name type="synonym">Vinca rosea</name>
    <dbReference type="NCBI Taxonomy" id="4058"/>
    <lineage>
        <taxon>Eukaryota</taxon>
        <taxon>Viridiplantae</taxon>
        <taxon>Streptophyta</taxon>
        <taxon>Embryophyta</taxon>
        <taxon>Tracheophyta</taxon>
        <taxon>Spermatophyta</taxon>
        <taxon>Magnoliopsida</taxon>
        <taxon>eudicotyledons</taxon>
        <taxon>Gunneridae</taxon>
        <taxon>Pentapetalae</taxon>
        <taxon>asterids</taxon>
        <taxon>lamiids</taxon>
        <taxon>Gentianales</taxon>
        <taxon>Apocynaceae</taxon>
        <taxon>Rauvolfioideae</taxon>
        <taxon>Vinceae</taxon>
        <taxon>Catharanthinae</taxon>
        <taxon>Catharanthus</taxon>
    </lineage>
</organism>
<gene>
    <name evidence="1" type="ORF">M9H77_06246</name>
</gene>
<dbReference type="EMBL" id="CM044702">
    <property type="protein sequence ID" value="KAI5675296.1"/>
    <property type="molecule type" value="Genomic_DNA"/>
</dbReference>
<evidence type="ECO:0000313" key="2">
    <source>
        <dbReference type="Proteomes" id="UP001060085"/>
    </source>
</evidence>
<accession>A0ACC0BRS1</accession>
<comment type="caution">
    <text evidence="1">The sequence shown here is derived from an EMBL/GenBank/DDBJ whole genome shotgun (WGS) entry which is preliminary data.</text>
</comment>
<keyword evidence="2" id="KW-1185">Reference proteome</keyword>
<sequence length="445" mass="48892">MDFQRGHRHQQQPQMTGGLTRYRSAPSSYFTSFLDATDNYVSSSVGGGGGGIGGMGGYVMDDLDQFLNRFMPNNSGQRQEELNPGNNFSNSMSIQSHQTQFVGSMKQEQESMESQGQLNDFSSQMMYQSQDSAEIQAPAQRNQQNSEASVDYSNRLLNSVNTNRFTPMKMATGGGNSNLIRYNSSPAGLFANINIENEYGAMRGMGNFGAGNNANAEASFSSTSRFEGFSSGQSSSGLMPPISEMGTKGMGDQGTSFEGQRNDGGGNYITGFPVSSWDDSGMLSENLGKGLVGDNNNQQGNEGQKDPAPTLLSRHLSLPSTSVEFSAMDTLMQDSVLCKIRAKRGCATHPRSIAERVRRTRISERMRKLQEAVPNMDKVQNLLNLGYNINQSAEILENFHFCFRLFLQQTNTSDMLDLAVDYIKDLQKQLKTLLDNRAKCTCSHE</sequence>
<evidence type="ECO:0000313" key="1">
    <source>
        <dbReference type="EMBL" id="KAI5675296.1"/>
    </source>
</evidence>
<reference evidence="2" key="1">
    <citation type="journal article" date="2023" name="Nat. Plants">
        <title>Single-cell RNA sequencing provides a high-resolution roadmap for understanding the multicellular compartmentation of specialized metabolism.</title>
        <authorList>
            <person name="Sun S."/>
            <person name="Shen X."/>
            <person name="Li Y."/>
            <person name="Li Y."/>
            <person name="Wang S."/>
            <person name="Li R."/>
            <person name="Zhang H."/>
            <person name="Shen G."/>
            <person name="Guo B."/>
            <person name="Wei J."/>
            <person name="Xu J."/>
            <person name="St-Pierre B."/>
            <person name="Chen S."/>
            <person name="Sun C."/>
        </authorList>
    </citation>
    <scope>NUCLEOTIDE SEQUENCE [LARGE SCALE GENOMIC DNA]</scope>
</reference>
<protein>
    <submittedName>
        <fullName evidence="1">Uncharacterized protein</fullName>
    </submittedName>
</protein>
<proteinExistence type="predicted"/>
<dbReference type="Proteomes" id="UP001060085">
    <property type="component" value="Linkage Group LG02"/>
</dbReference>
<name>A0ACC0BRS1_CATRO</name>